<dbReference type="Pfam" id="PF02469">
    <property type="entry name" value="Fasciclin"/>
    <property type="match status" value="1"/>
</dbReference>
<keyword evidence="4" id="KW-0325">Glycoprotein</keyword>
<dbReference type="KEGG" id="tng:GSTEN00001103G001"/>
<feature type="domain" description="FAS1" evidence="8">
    <location>
        <begin position="1"/>
        <end position="142"/>
    </location>
</feature>
<evidence type="ECO:0000313" key="9">
    <source>
        <dbReference type="EMBL" id="CAF88005.1"/>
    </source>
</evidence>
<organism evidence="9">
    <name type="scientific">Tetraodon nigroviridis</name>
    <name type="common">Spotted green pufferfish</name>
    <name type="synonym">Chelonodon nigroviridis</name>
    <dbReference type="NCBI Taxonomy" id="99883"/>
    <lineage>
        <taxon>Eukaryota</taxon>
        <taxon>Metazoa</taxon>
        <taxon>Chordata</taxon>
        <taxon>Craniata</taxon>
        <taxon>Vertebrata</taxon>
        <taxon>Euteleostomi</taxon>
        <taxon>Actinopterygii</taxon>
        <taxon>Neopterygii</taxon>
        <taxon>Teleostei</taxon>
        <taxon>Neoteleostei</taxon>
        <taxon>Acanthomorphata</taxon>
        <taxon>Eupercaria</taxon>
        <taxon>Tetraodontiformes</taxon>
        <taxon>Tetradontoidea</taxon>
        <taxon>Tetraodontidae</taxon>
        <taxon>Tetraodon</taxon>
    </lineage>
</organism>
<dbReference type="PANTHER" id="PTHR24038">
    <property type="entry name" value="STABILIN"/>
    <property type="match status" value="1"/>
</dbReference>
<dbReference type="Pfam" id="PF00053">
    <property type="entry name" value="EGF_laminin"/>
    <property type="match status" value="1"/>
</dbReference>
<evidence type="ECO:0000256" key="2">
    <source>
        <dbReference type="ARBA" id="ARBA00023136"/>
    </source>
</evidence>
<evidence type="ECO:0000259" key="8">
    <source>
        <dbReference type="PROSITE" id="PS50213"/>
    </source>
</evidence>
<evidence type="ECO:0000256" key="5">
    <source>
        <dbReference type="PROSITE-ProRule" id="PRU00076"/>
    </source>
</evidence>
<dbReference type="SMART" id="SM00554">
    <property type="entry name" value="FAS1"/>
    <property type="match status" value="1"/>
</dbReference>
<dbReference type="InterPro" id="IPR036378">
    <property type="entry name" value="FAS1_dom_sf"/>
</dbReference>
<keyword evidence="2" id="KW-0472">Membrane</keyword>
<dbReference type="Gene3D" id="2.10.25.10">
    <property type="entry name" value="Laminin"/>
    <property type="match status" value="1"/>
</dbReference>
<dbReference type="PROSITE" id="PS50213">
    <property type="entry name" value="FAS1"/>
    <property type="match status" value="1"/>
</dbReference>
<evidence type="ECO:0000256" key="6">
    <source>
        <dbReference type="SAM" id="MobiDB-lite"/>
    </source>
</evidence>
<dbReference type="FunFam" id="2.30.180.10:FF:000005">
    <property type="entry name" value="Stabilin 2"/>
    <property type="match status" value="1"/>
</dbReference>
<evidence type="ECO:0000256" key="1">
    <source>
        <dbReference type="ARBA" id="ARBA00004370"/>
    </source>
</evidence>
<comment type="caution">
    <text evidence="5">Lacks conserved residue(s) required for the propagation of feature annotation.</text>
</comment>
<evidence type="ECO:0000256" key="4">
    <source>
        <dbReference type="ARBA" id="ARBA00023180"/>
    </source>
</evidence>
<dbReference type="GO" id="GO:0016020">
    <property type="term" value="C:membrane"/>
    <property type="evidence" value="ECO:0007669"/>
    <property type="project" value="UniProtKB-SubCell"/>
</dbReference>
<dbReference type="EMBL" id="CAAE01003700">
    <property type="protein sequence ID" value="CAF88005.1"/>
    <property type="molecule type" value="Genomic_DNA"/>
</dbReference>
<keyword evidence="5" id="KW-0245">EGF-like domain</keyword>
<dbReference type="PROSITE" id="PS00022">
    <property type="entry name" value="EGF_1"/>
    <property type="match status" value="1"/>
</dbReference>
<dbReference type="PANTHER" id="PTHR24038:SF0">
    <property type="entry name" value="STABILIN-2"/>
    <property type="match status" value="1"/>
</dbReference>
<gene>
    <name evidence="9" type="ORF">GSTENG00001103001</name>
</gene>
<dbReference type="AlphaFoldDB" id="Q4TGH7"/>
<reference evidence="9" key="2">
    <citation type="submission" date="2004-02" db="EMBL/GenBank/DDBJ databases">
        <authorList>
            <consortium name="Genoscope"/>
            <consortium name="Whitehead Institute Centre for Genome Research"/>
        </authorList>
    </citation>
    <scope>NUCLEOTIDE SEQUENCE</scope>
</reference>
<name>Q4TGH7_TETNG</name>
<comment type="caution">
    <text evidence="9">The sequence shown here is derived from an EMBL/GenBank/DDBJ whole genome shotgun (WGS) entry which is preliminary data.</text>
</comment>
<feature type="disulfide bond" evidence="5">
    <location>
        <begin position="236"/>
        <end position="245"/>
    </location>
</feature>
<evidence type="ECO:0000259" key="7">
    <source>
        <dbReference type="PROSITE" id="PS50026"/>
    </source>
</evidence>
<sequence length="356" mass="37997">MQLNLSDVAERHGYKTFYKLLEDSGVLDLLKEEVHQPLTLLLPSDQALDSLPPEQKNFLFHRENRPQLLEYLKFHVLPAQKVYAEDLVHLASPRTLQGSPLSFRCGGTDAVGEIFVNDGACRIVQRHLGFPGGMAFGIDCLLTPPSLGGRCDVQTTFDFSVRWVLAEEVQKCDLPSVYIARNSGCRSICAVSVWQSRCCHGYYGRDCLACPGGAGSPCSNHGNCDDGHLGNGTCACDPGFGGVACELCSDGFYAPPVKPATVPNTGHVTADAAEQGRVSATPAGGADAVKVRETSCLGARRPARPTPSVRTTTPACVAPSTRGADSPARVSGAGGGVRRGRRPQLMWCLQGRTGVR</sequence>
<dbReference type="SUPFAM" id="SSF82153">
    <property type="entry name" value="FAS1 domain"/>
    <property type="match status" value="1"/>
</dbReference>
<dbReference type="CDD" id="cd00055">
    <property type="entry name" value="EGF_Lam"/>
    <property type="match status" value="1"/>
</dbReference>
<proteinExistence type="predicted"/>
<dbReference type="PROSITE" id="PS50026">
    <property type="entry name" value="EGF_3"/>
    <property type="match status" value="1"/>
</dbReference>
<reference evidence="9" key="1">
    <citation type="journal article" date="2004" name="Nature">
        <title>Genome duplication in the teleost fish Tetraodon nigroviridis reveals the early vertebrate proto-karyotype.</title>
        <authorList>
            <person name="Jaillon O."/>
            <person name="Aury J.-M."/>
            <person name="Brunet F."/>
            <person name="Petit J.-L."/>
            <person name="Stange-Thomann N."/>
            <person name="Mauceli E."/>
            <person name="Bouneau L."/>
            <person name="Fischer C."/>
            <person name="Ozouf-Costaz C."/>
            <person name="Bernot A."/>
            <person name="Nicaud S."/>
            <person name="Jaffe D."/>
            <person name="Fisher S."/>
            <person name="Lutfalla G."/>
            <person name="Dossat C."/>
            <person name="Segurens B."/>
            <person name="Dasilva C."/>
            <person name="Salanoubat M."/>
            <person name="Levy M."/>
            <person name="Boudet N."/>
            <person name="Castellano S."/>
            <person name="Anthouard V."/>
            <person name="Jubin C."/>
            <person name="Castelli V."/>
            <person name="Katinka M."/>
            <person name="Vacherie B."/>
            <person name="Biemont C."/>
            <person name="Skalli Z."/>
            <person name="Cattolico L."/>
            <person name="Poulain J."/>
            <person name="De Berardinis V."/>
            <person name="Cruaud C."/>
            <person name="Duprat S."/>
            <person name="Brottier P."/>
            <person name="Coutanceau J.-P."/>
            <person name="Gouzy J."/>
            <person name="Parra G."/>
            <person name="Lardier G."/>
            <person name="Chapple C."/>
            <person name="McKernan K.J."/>
            <person name="McEwan P."/>
            <person name="Bosak S."/>
            <person name="Kellis M."/>
            <person name="Volff J.-N."/>
            <person name="Guigo R."/>
            <person name="Zody M.C."/>
            <person name="Mesirov J."/>
            <person name="Lindblad-Toh K."/>
            <person name="Birren B."/>
            <person name="Nusbaum C."/>
            <person name="Kahn D."/>
            <person name="Robinson-Rechavi M."/>
            <person name="Laudet V."/>
            <person name="Schachter V."/>
            <person name="Quetier F."/>
            <person name="Saurin W."/>
            <person name="Scarpelli C."/>
            <person name="Wincker P."/>
            <person name="Lander E.S."/>
            <person name="Weissenbach J."/>
            <person name="Roest Crollius H."/>
        </authorList>
    </citation>
    <scope>NUCLEOTIDE SEQUENCE [LARGE SCALE GENOMIC DNA]</scope>
</reference>
<dbReference type="OrthoDB" id="286301at2759"/>
<feature type="region of interest" description="Disordered" evidence="6">
    <location>
        <begin position="297"/>
        <end position="339"/>
    </location>
</feature>
<protein>
    <submittedName>
        <fullName evidence="9">(spotted green pufferfish) hypothetical protein</fullName>
    </submittedName>
</protein>
<accession>Q4TGH7</accession>
<feature type="domain" description="EGF-like" evidence="7">
    <location>
        <begin position="206"/>
        <end position="246"/>
    </location>
</feature>
<comment type="subcellular location">
    <subcellularLocation>
        <location evidence="1">Membrane</location>
    </subcellularLocation>
</comment>
<dbReference type="InterPro" id="IPR000782">
    <property type="entry name" value="FAS1_domain"/>
</dbReference>
<keyword evidence="3 5" id="KW-1015">Disulfide bond</keyword>
<dbReference type="InterPro" id="IPR000742">
    <property type="entry name" value="EGF"/>
</dbReference>
<dbReference type="Gene3D" id="2.30.180.10">
    <property type="entry name" value="FAS1 domain"/>
    <property type="match status" value="1"/>
</dbReference>
<dbReference type="InterPro" id="IPR002049">
    <property type="entry name" value="LE_dom"/>
</dbReference>
<evidence type="ECO:0000256" key="3">
    <source>
        <dbReference type="ARBA" id="ARBA00023157"/>
    </source>
</evidence>